<comment type="caution">
    <text evidence="5">The sequence shown here is derived from an EMBL/GenBank/DDBJ whole genome shotgun (WGS) entry which is preliminary data.</text>
</comment>
<dbReference type="SUPFAM" id="SSF51905">
    <property type="entry name" value="FAD/NAD(P)-binding domain"/>
    <property type="match status" value="1"/>
</dbReference>
<dbReference type="GO" id="GO:0016491">
    <property type="term" value="F:oxidoreductase activity"/>
    <property type="evidence" value="ECO:0007669"/>
    <property type="project" value="UniProtKB-KW"/>
</dbReference>
<reference evidence="5 6" key="1">
    <citation type="submission" date="2018-04" db="EMBL/GenBank/DDBJ databases">
        <title>Genomic Encyclopedia of Type Strains, Phase IV (KMG-IV): sequencing the most valuable type-strain genomes for metagenomic binning, comparative biology and taxonomic classification.</title>
        <authorList>
            <person name="Goeker M."/>
        </authorList>
    </citation>
    <scope>NUCLEOTIDE SEQUENCE [LARGE SCALE GENOMIC DNA]</scope>
    <source>
        <strain evidence="5 6">DSM 10065</strain>
    </source>
</reference>
<feature type="transmembrane region" description="Helical" evidence="3">
    <location>
        <begin position="12"/>
        <end position="31"/>
    </location>
</feature>
<dbReference type="PANTHER" id="PTHR48105">
    <property type="entry name" value="THIOREDOXIN REDUCTASE 1-RELATED-RELATED"/>
    <property type="match status" value="1"/>
</dbReference>
<keyword evidence="6" id="KW-1185">Reference proteome</keyword>
<dbReference type="Gene3D" id="3.50.50.60">
    <property type="entry name" value="FAD/NAD(P)-binding domain"/>
    <property type="match status" value="2"/>
</dbReference>
<dbReference type="RefSeq" id="WP_243410810.1">
    <property type="nucleotide sequence ID" value="NZ_JACCEX010000001.1"/>
</dbReference>
<dbReference type="EMBL" id="QEKO01000001">
    <property type="protein sequence ID" value="PVY68055.1"/>
    <property type="molecule type" value="Genomic_DNA"/>
</dbReference>
<dbReference type="AlphaFoldDB" id="A0A2U1CQ98"/>
<proteinExistence type="predicted"/>
<name>A0A2U1CQ98_9BURK</name>
<dbReference type="InterPro" id="IPR023753">
    <property type="entry name" value="FAD/NAD-binding_dom"/>
</dbReference>
<keyword evidence="3" id="KW-1133">Transmembrane helix</keyword>
<keyword evidence="1" id="KW-0285">Flavoprotein</keyword>
<feature type="domain" description="FAD/NAD(P)-binding" evidence="4">
    <location>
        <begin position="12"/>
        <end position="292"/>
    </location>
</feature>
<dbReference type="Pfam" id="PF07992">
    <property type="entry name" value="Pyr_redox_2"/>
    <property type="match status" value="1"/>
</dbReference>
<organism evidence="5 6">
    <name type="scientific">Pusillimonas noertemannii</name>
    <dbReference type="NCBI Taxonomy" id="305977"/>
    <lineage>
        <taxon>Bacteria</taxon>
        <taxon>Pseudomonadati</taxon>
        <taxon>Pseudomonadota</taxon>
        <taxon>Betaproteobacteria</taxon>
        <taxon>Burkholderiales</taxon>
        <taxon>Alcaligenaceae</taxon>
        <taxon>Pusillimonas</taxon>
    </lineage>
</organism>
<evidence type="ECO:0000259" key="4">
    <source>
        <dbReference type="Pfam" id="PF07992"/>
    </source>
</evidence>
<keyword evidence="3" id="KW-0472">Membrane</keyword>
<dbReference type="PROSITE" id="PS51257">
    <property type="entry name" value="PROKAR_LIPOPROTEIN"/>
    <property type="match status" value="1"/>
</dbReference>
<evidence type="ECO:0000256" key="2">
    <source>
        <dbReference type="ARBA" id="ARBA00023002"/>
    </source>
</evidence>
<protein>
    <submittedName>
        <fullName evidence="5">Thioredoxin reductase</fullName>
    </submittedName>
</protein>
<keyword evidence="2" id="KW-0560">Oxidoreductase</keyword>
<gene>
    <name evidence="5" type="ORF">C7440_0443</name>
</gene>
<evidence type="ECO:0000256" key="3">
    <source>
        <dbReference type="SAM" id="Phobius"/>
    </source>
</evidence>
<evidence type="ECO:0000256" key="1">
    <source>
        <dbReference type="ARBA" id="ARBA00022630"/>
    </source>
</evidence>
<dbReference type="PRINTS" id="PR00368">
    <property type="entry name" value="FADPNR"/>
</dbReference>
<evidence type="ECO:0000313" key="6">
    <source>
        <dbReference type="Proteomes" id="UP000246145"/>
    </source>
</evidence>
<sequence length="307" mass="32524">MVNRLMHDEQIYDAIIIGAGAGGASCALWLARLGFAPLLVEAGAQVGGLCLAHPFPDDWNASLPGHTGPEVAENFAISLRRAQVPLLLSQPVMAVESINGGFAVTTREGALRGRHLVLATGTRARTLADADAETASDRGRPFAGVLVGPGDHIVAQNFNGLRVAVLGGGDNGFENALYALDHGAEEAHVYARTIRAQRQFVRRLPSSQVMLGEYRVDPRARTVNGRAYDLIMVFYGWEPCVGFAQGLGLARSGRGFIETDMATAQTSCEGVYAVGEVAQRFHPCVVTAMADGVTAAKAIQARIEALS</sequence>
<dbReference type="STRING" id="1231391.GCA_000308195_01253"/>
<dbReference type="Proteomes" id="UP000246145">
    <property type="component" value="Unassembled WGS sequence"/>
</dbReference>
<dbReference type="InterPro" id="IPR050097">
    <property type="entry name" value="Ferredoxin-NADP_redctase_2"/>
</dbReference>
<accession>A0A2U1CQ98</accession>
<dbReference type="PRINTS" id="PR00469">
    <property type="entry name" value="PNDRDTASEII"/>
</dbReference>
<keyword evidence="3" id="KW-0812">Transmembrane</keyword>
<dbReference type="InterPro" id="IPR036188">
    <property type="entry name" value="FAD/NAD-bd_sf"/>
</dbReference>
<evidence type="ECO:0000313" key="5">
    <source>
        <dbReference type="EMBL" id="PVY68055.1"/>
    </source>
</evidence>